<dbReference type="CDD" id="cd00672">
    <property type="entry name" value="CysRS_core"/>
    <property type="match status" value="1"/>
</dbReference>
<comment type="catalytic activity">
    <reaction evidence="12">
        <text>tRNA(Cys) + L-cysteine + ATP = L-cysteinyl-tRNA(Cys) + AMP + diphosphate</text>
        <dbReference type="Rhea" id="RHEA:17773"/>
        <dbReference type="Rhea" id="RHEA-COMP:9661"/>
        <dbReference type="Rhea" id="RHEA-COMP:9679"/>
        <dbReference type="ChEBI" id="CHEBI:30616"/>
        <dbReference type="ChEBI" id="CHEBI:33019"/>
        <dbReference type="ChEBI" id="CHEBI:35235"/>
        <dbReference type="ChEBI" id="CHEBI:78442"/>
        <dbReference type="ChEBI" id="CHEBI:78517"/>
        <dbReference type="ChEBI" id="CHEBI:456215"/>
        <dbReference type="EC" id="6.1.1.16"/>
    </reaction>
</comment>
<accession>A0A1I4V1W6</accession>
<feature type="binding site" evidence="12">
    <location>
        <position position="29"/>
    </location>
    <ligand>
        <name>Zn(2+)</name>
        <dbReference type="ChEBI" id="CHEBI:29105"/>
    </ligand>
</feature>
<evidence type="ECO:0000256" key="12">
    <source>
        <dbReference type="HAMAP-Rule" id="MF_00041"/>
    </source>
</evidence>
<dbReference type="AlphaFoldDB" id="A0A1I4V1W6"/>
<dbReference type="Gene3D" id="1.20.120.1910">
    <property type="entry name" value="Cysteine-tRNA ligase, C-terminal anti-codon recognition domain"/>
    <property type="match status" value="1"/>
</dbReference>
<comment type="similarity">
    <text evidence="2 12">Belongs to the class-I aminoacyl-tRNA synthetase family.</text>
</comment>
<dbReference type="InterPro" id="IPR009080">
    <property type="entry name" value="tRNAsynth_Ia_anticodon-bd"/>
</dbReference>
<dbReference type="HAMAP" id="MF_00041">
    <property type="entry name" value="Cys_tRNA_synth"/>
    <property type="match status" value="1"/>
</dbReference>
<dbReference type="FunFam" id="3.40.50.620:FF:000009">
    <property type="entry name" value="Cysteine--tRNA ligase"/>
    <property type="match status" value="1"/>
</dbReference>
<dbReference type="RefSeq" id="WP_093395616.1">
    <property type="nucleotide sequence ID" value="NZ_FOUU01000007.1"/>
</dbReference>
<dbReference type="NCBIfam" id="TIGR00435">
    <property type="entry name" value="cysS"/>
    <property type="match status" value="1"/>
</dbReference>
<comment type="subcellular location">
    <subcellularLocation>
        <location evidence="1 12">Cytoplasm</location>
    </subcellularLocation>
</comment>
<dbReference type="STRING" id="39841.SAMN05660836_02096"/>
<dbReference type="EMBL" id="FOUU01000007">
    <property type="protein sequence ID" value="SFM95135.1"/>
    <property type="molecule type" value="Genomic_DNA"/>
</dbReference>
<evidence type="ECO:0000256" key="2">
    <source>
        <dbReference type="ARBA" id="ARBA00005594"/>
    </source>
</evidence>
<dbReference type="GO" id="GO:0006423">
    <property type="term" value="P:cysteinyl-tRNA aminoacylation"/>
    <property type="evidence" value="ECO:0007669"/>
    <property type="project" value="UniProtKB-UniRule"/>
</dbReference>
<evidence type="ECO:0000256" key="11">
    <source>
        <dbReference type="ARBA" id="ARBA00023146"/>
    </source>
</evidence>
<feature type="short sequence motif" description="'HIGH' region" evidence="12">
    <location>
        <begin position="31"/>
        <end position="41"/>
    </location>
</feature>
<keyword evidence="15" id="KW-1185">Reference proteome</keyword>
<evidence type="ECO:0000256" key="5">
    <source>
        <dbReference type="ARBA" id="ARBA00022598"/>
    </source>
</evidence>
<dbReference type="SUPFAM" id="SSF47323">
    <property type="entry name" value="Anticodon-binding domain of a subclass of class I aminoacyl-tRNA synthetases"/>
    <property type="match status" value="1"/>
</dbReference>
<dbReference type="InterPro" id="IPR032678">
    <property type="entry name" value="tRNA-synt_1_cat_dom"/>
</dbReference>
<comment type="subunit">
    <text evidence="3 12">Monomer.</text>
</comment>
<dbReference type="PANTHER" id="PTHR10890:SF3">
    <property type="entry name" value="CYSTEINE--TRNA LIGASE, CYTOPLASMIC"/>
    <property type="match status" value="1"/>
</dbReference>
<keyword evidence="9 12" id="KW-0067">ATP-binding</keyword>
<dbReference type="PRINTS" id="PR00983">
    <property type="entry name" value="TRNASYNTHCYS"/>
</dbReference>
<dbReference type="Gene3D" id="3.40.50.620">
    <property type="entry name" value="HUPs"/>
    <property type="match status" value="1"/>
</dbReference>
<feature type="binding site" evidence="12">
    <location>
        <position position="238"/>
    </location>
    <ligand>
        <name>Zn(2+)</name>
        <dbReference type="ChEBI" id="CHEBI:29105"/>
    </ligand>
</feature>
<dbReference type="GO" id="GO:0005524">
    <property type="term" value="F:ATP binding"/>
    <property type="evidence" value="ECO:0007669"/>
    <property type="project" value="UniProtKB-UniRule"/>
</dbReference>
<evidence type="ECO:0000313" key="15">
    <source>
        <dbReference type="Proteomes" id="UP000199611"/>
    </source>
</evidence>
<evidence type="ECO:0000313" key="14">
    <source>
        <dbReference type="EMBL" id="SFM95135.1"/>
    </source>
</evidence>
<proteinExistence type="inferred from homology"/>
<organism evidence="14 15">
    <name type="scientific">Thermodesulforhabdus norvegica</name>
    <dbReference type="NCBI Taxonomy" id="39841"/>
    <lineage>
        <taxon>Bacteria</taxon>
        <taxon>Pseudomonadati</taxon>
        <taxon>Thermodesulfobacteriota</taxon>
        <taxon>Syntrophobacteria</taxon>
        <taxon>Syntrophobacterales</taxon>
        <taxon>Thermodesulforhabdaceae</taxon>
        <taxon>Thermodesulforhabdus</taxon>
    </lineage>
</organism>
<keyword evidence="7 12" id="KW-0547">Nucleotide-binding</keyword>
<evidence type="ECO:0000256" key="6">
    <source>
        <dbReference type="ARBA" id="ARBA00022723"/>
    </source>
</evidence>
<dbReference type="GO" id="GO:0005829">
    <property type="term" value="C:cytosol"/>
    <property type="evidence" value="ECO:0007669"/>
    <property type="project" value="TreeGrafter"/>
</dbReference>
<dbReference type="Proteomes" id="UP000199611">
    <property type="component" value="Unassembled WGS sequence"/>
</dbReference>
<reference evidence="15" key="1">
    <citation type="submission" date="2016-10" db="EMBL/GenBank/DDBJ databases">
        <authorList>
            <person name="Varghese N."/>
            <person name="Submissions S."/>
        </authorList>
    </citation>
    <scope>NUCLEOTIDE SEQUENCE [LARGE SCALE GENOMIC DNA]</scope>
    <source>
        <strain evidence="15">DSM 9990</strain>
    </source>
</reference>
<keyword evidence="6 12" id="KW-0479">Metal-binding</keyword>
<dbReference type="InterPro" id="IPR014729">
    <property type="entry name" value="Rossmann-like_a/b/a_fold"/>
</dbReference>
<evidence type="ECO:0000256" key="4">
    <source>
        <dbReference type="ARBA" id="ARBA00022490"/>
    </source>
</evidence>
<dbReference type="InterPro" id="IPR024909">
    <property type="entry name" value="Cys-tRNA/MSH_ligase"/>
</dbReference>
<keyword evidence="8 12" id="KW-0862">Zinc</keyword>
<evidence type="ECO:0000256" key="9">
    <source>
        <dbReference type="ARBA" id="ARBA00022840"/>
    </source>
</evidence>
<dbReference type="EC" id="6.1.1.16" evidence="12"/>
<comment type="cofactor">
    <cofactor evidence="12">
        <name>Zn(2+)</name>
        <dbReference type="ChEBI" id="CHEBI:29105"/>
    </cofactor>
    <text evidence="12">Binds 1 zinc ion per subunit.</text>
</comment>
<evidence type="ECO:0000256" key="8">
    <source>
        <dbReference type="ARBA" id="ARBA00022833"/>
    </source>
</evidence>
<evidence type="ECO:0000259" key="13">
    <source>
        <dbReference type="SMART" id="SM00840"/>
    </source>
</evidence>
<feature type="short sequence motif" description="'KMSKS' region" evidence="12">
    <location>
        <begin position="266"/>
        <end position="270"/>
    </location>
</feature>
<feature type="binding site" evidence="12">
    <location>
        <position position="234"/>
    </location>
    <ligand>
        <name>Zn(2+)</name>
        <dbReference type="ChEBI" id="CHEBI:29105"/>
    </ligand>
</feature>
<feature type="domain" description="Cysteinyl-tRNA synthetase class Ia DALR" evidence="13">
    <location>
        <begin position="362"/>
        <end position="432"/>
    </location>
</feature>
<keyword evidence="11 12" id="KW-0030">Aminoacyl-tRNA synthetase</keyword>
<keyword evidence="4 12" id="KW-0963">Cytoplasm</keyword>
<name>A0A1I4V1W6_9BACT</name>
<feature type="binding site" evidence="12">
    <location>
        <position position="209"/>
    </location>
    <ligand>
        <name>Zn(2+)</name>
        <dbReference type="ChEBI" id="CHEBI:29105"/>
    </ligand>
</feature>
<gene>
    <name evidence="12" type="primary">cysS</name>
    <name evidence="14" type="ORF">SAMN05660836_02096</name>
</gene>
<dbReference type="SUPFAM" id="SSF52374">
    <property type="entry name" value="Nucleotidylyl transferase"/>
    <property type="match status" value="1"/>
</dbReference>
<dbReference type="SMART" id="SM00840">
    <property type="entry name" value="DALR_2"/>
    <property type="match status" value="1"/>
</dbReference>
<dbReference type="OrthoDB" id="9815130at2"/>
<keyword evidence="5 12" id="KW-0436">Ligase</keyword>
<keyword evidence="10 12" id="KW-0648">Protein biosynthesis</keyword>
<protein>
    <recommendedName>
        <fullName evidence="12">Cysteine--tRNA ligase</fullName>
        <ecNumber evidence="12">6.1.1.16</ecNumber>
    </recommendedName>
    <alternativeName>
        <fullName evidence="12">Cysteinyl-tRNA synthetase</fullName>
        <shortName evidence="12">CysRS</shortName>
    </alternativeName>
</protein>
<evidence type="ECO:0000256" key="1">
    <source>
        <dbReference type="ARBA" id="ARBA00004496"/>
    </source>
</evidence>
<dbReference type="GO" id="GO:0008270">
    <property type="term" value="F:zinc ion binding"/>
    <property type="evidence" value="ECO:0007669"/>
    <property type="project" value="UniProtKB-UniRule"/>
</dbReference>
<dbReference type="Pfam" id="PF09190">
    <property type="entry name" value="DALR_2"/>
    <property type="match status" value="1"/>
</dbReference>
<evidence type="ECO:0000256" key="7">
    <source>
        <dbReference type="ARBA" id="ARBA00022741"/>
    </source>
</evidence>
<feature type="binding site" evidence="12">
    <location>
        <position position="269"/>
    </location>
    <ligand>
        <name>ATP</name>
        <dbReference type="ChEBI" id="CHEBI:30616"/>
    </ligand>
</feature>
<dbReference type="Pfam" id="PF01406">
    <property type="entry name" value="tRNA-synt_1e"/>
    <property type="match status" value="1"/>
</dbReference>
<evidence type="ECO:0000256" key="10">
    <source>
        <dbReference type="ARBA" id="ARBA00022917"/>
    </source>
</evidence>
<evidence type="ECO:0000256" key="3">
    <source>
        <dbReference type="ARBA" id="ARBA00011245"/>
    </source>
</evidence>
<dbReference type="GO" id="GO:0004817">
    <property type="term" value="F:cysteine-tRNA ligase activity"/>
    <property type="evidence" value="ECO:0007669"/>
    <property type="project" value="UniProtKB-UniRule"/>
</dbReference>
<dbReference type="PANTHER" id="PTHR10890">
    <property type="entry name" value="CYSTEINYL-TRNA SYNTHETASE"/>
    <property type="match status" value="1"/>
</dbReference>
<dbReference type="InterPro" id="IPR015273">
    <property type="entry name" value="Cys-tRNA-synt_Ia_DALR"/>
</dbReference>
<sequence length="497" mass="57956">MSLLVYNTLTRRKEPLVPIENGKIKMYVCGVTVYDYCHIGHARSAIVFDVIYRYLLHRGYDVVYVRNFTDIDDKIIRRAQEEGTDYLDVSRKFIDAFYEDMDRLGVLRPTIEPKATEHITQMIEMIRLLEEKGIAYCVEGDVYYDVTKFPEYGKLSGRRLDELMAGARIEVSDRKRNPFDFALWKASKPGEPWWESPWGKGRPGWHIECSAMSCNYLGKTFDVHGGGEDLIFPHHENEIAQSEGAFGVPFVKYWIHHGFVKINDEKMSKSLGNFLTIRDILKHVHPETLRIFVLSKHYRSPVDFSDEAIKEAERGLEKLYLTIEEARNRLPARDEIPENIPEKALINTDREFFEKVVTFPEAFREAMDNDFNTAQALGLLFELRGVLQGFLEQRGRKKLKGPAAVLASMAVETLENHARIFGILERRPEDFWQEQRLLRLSRTGMTEQEVISWIEKRNEARKVKNFEEADRIREMLARRGIRLEDTPQGTRWKVDVQ</sequence>
<dbReference type="InterPro" id="IPR015803">
    <property type="entry name" value="Cys-tRNA-ligase"/>
</dbReference>